<dbReference type="Gene3D" id="2.130.10.10">
    <property type="entry name" value="YVTN repeat-like/Quinoprotein amine dehydrogenase"/>
    <property type="match status" value="2"/>
</dbReference>
<feature type="repeat" description="WD" evidence="4">
    <location>
        <begin position="187"/>
        <end position="228"/>
    </location>
</feature>
<sequence length="315" mass="35320">MAIDLPFARHVPKDLVAHKRKVYCLDWDCNGKRLATGSNDQSVRVWNIDSRHRDKSEKHEVEFKMPERLICLLWHPSSPDSLATTSYEKAVRMWDTRSGKSATKIPTPGTNLYLAWSPHDPNLMATGSDTNVVSFIDIRRNKVLKSVKNHQLVNELAFTQDGKLFLQATDSGVELYRLPEHEKLTSLNGHTGTVHTITLDNRDRYLASGGQDGLAAVWDLDTLACIRTCTQMDGEIKTLSISHDSQYLAYAGEQDMVVIEALQEGRKAWMVPLNKPPRMIESLAWNPKHPVLAMTGSFSEGGSHPFGNVTIYAPL</sequence>
<proteinExistence type="inferred from homology"/>
<dbReference type="InterPro" id="IPR019775">
    <property type="entry name" value="WD40_repeat_CS"/>
</dbReference>
<accession>A0ABR2YMK2</accession>
<dbReference type="PROSITE" id="PS50082">
    <property type="entry name" value="WD_REPEATS_2"/>
    <property type="match status" value="2"/>
</dbReference>
<evidence type="ECO:0000256" key="2">
    <source>
        <dbReference type="ARBA" id="ARBA00022737"/>
    </source>
</evidence>
<keyword evidence="6" id="KW-1185">Reference proteome</keyword>
<dbReference type="InterPro" id="IPR036322">
    <property type="entry name" value="WD40_repeat_dom_sf"/>
</dbReference>
<dbReference type="PROSITE" id="PS00678">
    <property type="entry name" value="WD_REPEATS_1"/>
    <property type="match status" value="2"/>
</dbReference>
<dbReference type="Pfam" id="PF00400">
    <property type="entry name" value="WD40"/>
    <property type="match status" value="2"/>
</dbReference>
<dbReference type="PRINTS" id="PR00320">
    <property type="entry name" value="GPROTEINBRPT"/>
</dbReference>
<evidence type="ECO:0000256" key="1">
    <source>
        <dbReference type="ARBA" id="ARBA00022574"/>
    </source>
</evidence>
<dbReference type="SUPFAM" id="SSF50978">
    <property type="entry name" value="WD40 repeat-like"/>
    <property type="match status" value="1"/>
</dbReference>
<dbReference type="InterPro" id="IPR015943">
    <property type="entry name" value="WD40/YVTN_repeat-like_dom_sf"/>
</dbReference>
<dbReference type="InterPro" id="IPR040132">
    <property type="entry name" value="Tex1/THOC3"/>
</dbReference>
<comment type="caution">
    <text evidence="5">The sequence shown here is derived from an EMBL/GenBank/DDBJ whole genome shotgun (WGS) entry which is preliminary data.</text>
</comment>
<dbReference type="Proteomes" id="UP001491310">
    <property type="component" value="Unassembled WGS sequence"/>
</dbReference>
<evidence type="ECO:0000313" key="5">
    <source>
        <dbReference type="EMBL" id="KAK9908202.1"/>
    </source>
</evidence>
<evidence type="ECO:0000256" key="4">
    <source>
        <dbReference type="PROSITE-ProRule" id="PRU00221"/>
    </source>
</evidence>
<comment type="similarity">
    <text evidence="3">Belongs to the THOC3 family.</text>
</comment>
<gene>
    <name evidence="5" type="ORF">WJX75_004232</name>
</gene>
<reference evidence="5 6" key="1">
    <citation type="journal article" date="2024" name="Nat. Commun.">
        <title>Phylogenomics reveals the evolutionary origins of lichenization in chlorophyte algae.</title>
        <authorList>
            <person name="Puginier C."/>
            <person name="Libourel C."/>
            <person name="Otte J."/>
            <person name="Skaloud P."/>
            <person name="Haon M."/>
            <person name="Grisel S."/>
            <person name="Petersen M."/>
            <person name="Berrin J.G."/>
            <person name="Delaux P.M."/>
            <person name="Dal Grande F."/>
            <person name="Keller J."/>
        </authorList>
    </citation>
    <scope>NUCLEOTIDE SEQUENCE [LARGE SCALE GENOMIC DNA]</scope>
    <source>
        <strain evidence="5 6">SAG 216-7</strain>
    </source>
</reference>
<dbReference type="InterPro" id="IPR020472">
    <property type="entry name" value="WD40_PAC1"/>
</dbReference>
<keyword evidence="2" id="KW-0677">Repeat</keyword>
<protein>
    <recommendedName>
        <fullName evidence="7">WD40 repeat-like protein</fullName>
    </recommendedName>
</protein>
<evidence type="ECO:0000256" key="3">
    <source>
        <dbReference type="ARBA" id="ARBA00046343"/>
    </source>
</evidence>
<dbReference type="EMBL" id="JALJOT010000008">
    <property type="protein sequence ID" value="KAK9908202.1"/>
    <property type="molecule type" value="Genomic_DNA"/>
</dbReference>
<dbReference type="PANTHER" id="PTHR22839:SF0">
    <property type="entry name" value="THO COMPLEX SUBUNIT 3"/>
    <property type="match status" value="1"/>
</dbReference>
<name>A0ABR2YMK2_9CHLO</name>
<dbReference type="PROSITE" id="PS50294">
    <property type="entry name" value="WD_REPEATS_REGION"/>
    <property type="match status" value="2"/>
</dbReference>
<evidence type="ECO:0000313" key="6">
    <source>
        <dbReference type="Proteomes" id="UP001491310"/>
    </source>
</evidence>
<dbReference type="PANTHER" id="PTHR22839">
    <property type="entry name" value="THO COMPLEX SUBUNIT 3 THO3"/>
    <property type="match status" value="1"/>
</dbReference>
<keyword evidence="1 4" id="KW-0853">WD repeat</keyword>
<feature type="repeat" description="WD" evidence="4">
    <location>
        <begin position="15"/>
        <end position="56"/>
    </location>
</feature>
<evidence type="ECO:0008006" key="7">
    <source>
        <dbReference type="Google" id="ProtNLM"/>
    </source>
</evidence>
<dbReference type="InterPro" id="IPR001680">
    <property type="entry name" value="WD40_rpt"/>
</dbReference>
<dbReference type="SMART" id="SM00320">
    <property type="entry name" value="WD40"/>
    <property type="match status" value="6"/>
</dbReference>
<organism evidence="5 6">
    <name type="scientific">Coccomyxa subellipsoidea</name>
    <dbReference type="NCBI Taxonomy" id="248742"/>
    <lineage>
        <taxon>Eukaryota</taxon>
        <taxon>Viridiplantae</taxon>
        <taxon>Chlorophyta</taxon>
        <taxon>core chlorophytes</taxon>
        <taxon>Trebouxiophyceae</taxon>
        <taxon>Trebouxiophyceae incertae sedis</taxon>
        <taxon>Coccomyxaceae</taxon>
        <taxon>Coccomyxa</taxon>
    </lineage>
</organism>